<evidence type="ECO:0000256" key="1">
    <source>
        <dbReference type="SAM" id="MobiDB-lite"/>
    </source>
</evidence>
<feature type="compositionally biased region" description="Polar residues" evidence="1">
    <location>
        <begin position="14"/>
        <end position="31"/>
    </location>
</feature>
<sequence length="334" mass="36448">MPPRTAPPSRDSLPPSNALSTLVQQRPPTTRSAAEALDVDLEETRGILAALARDREITWDGEAIGYRAPEQRLIEQVGEQLDAGRAHLREVEQLIARLPSLLEDWSIGTDPHAGRSAIEIADGPLHMEQLWTRRFAWRSPRRIRMLLPDVAVAERFGHDPESAELFLHGEQVDIRTVVSTAQLAAEPERIAAVMAPSVALRAHPRLASWIMVSDDTVVLPRQWGGSPFEGIVVITEPTVASLAHAHLDGVWEQAVDPRRPRDRPWTGVLEHLARGASIDTAGRALGISLRTAQRRVSAAMRHYGATSLFELAVKWNGEPSASDASDAGSAPGDG</sequence>
<organism evidence="2 3">
    <name type="scientific">Leucobacter weissii</name>
    <dbReference type="NCBI Taxonomy" id="1983706"/>
    <lineage>
        <taxon>Bacteria</taxon>
        <taxon>Bacillati</taxon>
        <taxon>Actinomycetota</taxon>
        <taxon>Actinomycetes</taxon>
        <taxon>Micrococcales</taxon>
        <taxon>Microbacteriaceae</taxon>
        <taxon>Leucobacter</taxon>
    </lineage>
</organism>
<dbReference type="AlphaFoldDB" id="A0A939MHM9"/>
<dbReference type="InterPro" id="IPR036388">
    <property type="entry name" value="WH-like_DNA-bd_sf"/>
</dbReference>
<dbReference type="GO" id="GO:0003677">
    <property type="term" value="F:DNA binding"/>
    <property type="evidence" value="ECO:0007669"/>
    <property type="project" value="InterPro"/>
</dbReference>
<reference evidence="2" key="1">
    <citation type="submission" date="2021-03" db="EMBL/GenBank/DDBJ databases">
        <title>Leucobacter chromiisoli sp. nov., isolated from chromium-containing soil of chemical plant.</title>
        <authorList>
            <person name="Xu Z."/>
        </authorList>
    </citation>
    <scope>NUCLEOTIDE SEQUENCE</scope>
    <source>
        <strain evidence="2">S27</strain>
    </source>
</reference>
<protein>
    <recommendedName>
        <fullName evidence="4">HTH luxR-type domain-containing protein</fullName>
    </recommendedName>
</protein>
<dbReference type="EMBL" id="JAGDYM010000004">
    <property type="protein sequence ID" value="MBO1900781.1"/>
    <property type="molecule type" value="Genomic_DNA"/>
</dbReference>
<evidence type="ECO:0008006" key="4">
    <source>
        <dbReference type="Google" id="ProtNLM"/>
    </source>
</evidence>
<gene>
    <name evidence="2" type="ORF">J4H92_02325</name>
</gene>
<dbReference type="Proteomes" id="UP000664382">
    <property type="component" value="Unassembled WGS sequence"/>
</dbReference>
<evidence type="ECO:0000313" key="3">
    <source>
        <dbReference type="Proteomes" id="UP000664382"/>
    </source>
</evidence>
<dbReference type="RefSeq" id="WP_208095519.1">
    <property type="nucleotide sequence ID" value="NZ_JAGDYM010000004.1"/>
</dbReference>
<dbReference type="SUPFAM" id="SSF46894">
    <property type="entry name" value="C-terminal effector domain of the bipartite response regulators"/>
    <property type="match status" value="1"/>
</dbReference>
<dbReference type="Gene3D" id="1.10.10.10">
    <property type="entry name" value="Winged helix-like DNA-binding domain superfamily/Winged helix DNA-binding domain"/>
    <property type="match status" value="1"/>
</dbReference>
<dbReference type="GO" id="GO:0006355">
    <property type="term" value="P:regulation of DNA-templated transcription"/>
    <property type="evidence" value="ECO:0007669"/>
    <property type="project" value="InterPro"/>
</dbReference>
<evidence type="ECO:0000313" key="2">
    <source>
        <dbReference type="EMBL" id="MBO1900781.1"/>
    </source>
</evidence>
<proteinExistence type="predicted"/>
<feature type="region of interest" description="Disordered" evidence="1">
    <location>
        <begin position="1"/>
        <end position="31"/>
    </location>
</feature>
<dbReference type="InterPro" id="IPR016032">
    <property type="entry name" value="Sig_transdc_resp-reg_C-effctor"/>
</dbReference>
<keyword evidence="3" id="KW-1185">Reference proteome</keyword>
<name>A0A939MHM9_9MICO</name>
<accession>A0A939MHM9</accession>
<comment type="caution">
    <text evidence="2">The sequence shown here is derived from an EMBL/GenBank/DDBJ whole genome shotgun (WGS) entry which is preliminary data.</text>
</comment>